<evidence type="ECO:0000256" key="2">
    <source>
        <dbReference type="ARBA" id="ARBA00023136"/>
    </source>
</evidence>
<reference evidence="6 7" key="1">
    <citation type="submission" date="2021-03" db="EMBL/GenBank/DDBJ databases">
        <authorList>
            <person name="Peeters C."/>
        </authorList>
    </citation>
    <scope>NUCLEOTIDE SEQUENCE [LARGE SCALE GENOMIC DNA]</scope>
    <source>
        <strain evidence="6 7">LMG 26411</strain>
    </source>
</reference>
<dbReference type="Pfam" id="PF13360">
    <property type="entry name" value="PQQ_2"/>
    <property type="match status" value="1"/>
</dbReference>
<dbReference type="InterPro" id="IPR002372">
    <property type="entry name" value="PQQ_rpt_dom"/>
</dbReference>
<keyword evidence="3 4" id="KW-0998">Cell outer membrane</keyword>
<dbReference type="InterPro" id="IPR018391">
    <property type="entry name" value="PQQ_b-propeller_rpt"/>
</dbReference>
<comment type="caution">
    <text evidence="6">The sequence shown here is derived from an EMBL/GenBank/DDBJ whole genome shotgun (WGS) entry which is preliminary data.</text>
</comment>
<dbReference type="SUPFAM" id="SSF50998">
    <property type="entry name" value="Quinoprotein alcohol dehydrogenase-like"/>
    <property type="match status" value="1"/>
</dbReference>
<comment type="subunit">
    <text evidence="4">Part of the Bam complex.</text>
</comment>
<dbReference type="HAMAP" id="MF_00923">
    <property type="entry name" value="OM_assembly_BamB"/>
    <property type="match status" value="1"/>
</dbReference>
<evidence type="ECO:0000256" key="1">
    <source>
        <dbReference type="ARBA" id="ARBA00022729"/>
    </source>
</evidence>
<dbReference type="PANTHER" id="PTHR34512">
    <property type="entry name" value="CELL SURFACE PROTEIN"/>
    <property type="match status" value="1"/>
</dbReference>
<dbReference type="InterPro" id="IPR017687">
    <property type="entry name" value="BamB"/>
</dbReference>
<evidence type="ECO:0000259" key="5">
    <source>
        <dbReference type="Pfam" id="PF13360"/>
    </source>
</evidence>
<evidence type="ECO:0000313" key="6">
    <source>
        <dbReference type="EMBL" id="CAG2159490.1"/>
    </source>
</evidence>
<keyword evidence="7" id="KW-1185">Reference proteome</keyword>
<accession>A0ABM8TSW4</accession>
<dbReference type="SMART" id="SM00564">
    <property type="entry name" value="PQQ"/>
    <property type="match status" value="6"/>
</dbReference>
<dbReference type="NCBIfam" id="TIGR03300">
    <property type="entry name" value="assembly_YfgL"/>
    <property type="match status" value="1"/>
</dbReference>
<dbReference type="InterPro" id="IPR015943">
    <property type="entry name" value="WD40/YVTN_repeat-like_dom_sf"/>
</dbReference>
<protein>
    <recommendedName>
        <fullName evidence="4">Outer membrane protein assembly factor BamB</fullName>
    </recommendedName>
</protein>
<keyword evidence="2 4" id="KW-0472">Membrane</keyword>
<dbReference type="Gene3D" id="2.130.10.10">
    <property type="entry name" value="YVTN repeat-like/Quinoprotein amine dehydrogenase"/>
    <property type="match status" value="1"/>
</dbReference>
<comment type="similarity">
    <text evidence="4">Belongs to the BamB family.</text>
</comment>
<dbReference type="PANTHER" id="PTHR34512:SF30">
    <property type="entry name" value="OUTER MEMBRANE PROTEIN ASSEMBLY FACTOR BAMB"/>
    <property type="match status" value="1"/>
</dbReference>
<proteinExistence type="inferred from homology"/>
<comment type="function">
    <text evidence="4">Part of the outer membrane protein assembly complex, which is involved in assembly and insertion of beta-barrel proteins into the outer membrane.</text>
</comment>
<dbReference type="Proteomes" id="UP000672657">
    <property type="component" value="Unassembled WGS sequence"/>
</dbReference>
<sequence length="392" mass="41442">MTSMLSGAEQQGQSHRKIARALVAGACLVALGGCSLFSKENKHPPAELKPVSATLSVRQAWKADVGKSGPYALQPAAAGNNVYVSAKNGTIMALDGATGRTLWKAKTDVDITTGPGSDGSVTAVAGEKGAVYAFDTSGKQIWKKQVNGEVLSAPLVGNGIVVVRTTDTRVLALDAQTGERRWIYQRSQTPLNLRAAMGMVFAGDGIVMGFPGGKLGVLTPANGVLRWESAVSYPKGVSEIERLNDVTGQPMVSGRQVCATTFQGRVACLELANGQPQWGKDFSSPAGPAQDDNAIYASDEQSVVFAFDRQNGNERWKNNELRYRRLGAPLVLGRSVAMGDFEGYVHFLSREDGTVVARMKTDGSAISAAPVVAGQTMVVQTRDGDVYGYVPG</sequence>
<dbReference type="EMBL" id="CAJPVI010000060">
    <property type="protein sequence ID" value="CAG2159490.1"/>
    <property type="molecule type" value="Genomic_DNA"/>
</dbReference>
<organism evidence="6 7">
    <name type="scientific">Cupriavidus numazuensis</name>
    <dbReference type="NCBI Taxonomy" id="221992"/>
    <lineage>
        <taxon>Bacteria</taxon>
        <taxon>Pseudomonadati</taxon>
        <taxon>Pseudomonadota</taxon>
        <taxon>Betaproteobacteria</taxon>
        <taxon>Burkholderiales</taxon>
        <taxon>Burkholderiaceae</taxon>
        <taxon>Cupriavidus</taxon>
    </lineage>
</organism>
<evidence type="ECO:0000256" key="4">
    <source>
        <dbReference type="HAMAP-Rule" id="MF_00923"/>
    </source>
</evidence>
<evidence type="ECO:0000313" key="7">
    <source>
        <dbReference type="Proteomes" id="UP000672657"/>
    </source>
</evidence>
<name>A0ABM8TSW4_9BURK</name>
<dbReference type="InterPro" id="IPR011047">
    <property type="entry name" value="Quinoprotein_ADH-like_sf"/>
</dbReference>
<evidence type="ECO:0000256" key="3">
    <source>
        <dbReference type="ARBA" id="ARBA00023237"/>
    </source>
</evidence>
<feature type="domain" description="Pyrrolo-quinoline quinone repeat" evidence="5">
    <location>
        <begin position="87"/>
        <end position="318"/>
    </location>
</feature>
<dbReference type="RefSeq" id="WP_376988765.1">
    <property type="nucleotide sequence ID" value="NZ_CAJPVI010000060.1"/>
</dbReference>
<keyword evidence="1 4" id="KW-0732">Signal</keyword>
<gene>
    <name evidence="4 6" type="primary">bamB</name>
    <name evidence="6" type="ORF">LMG26411_06746</name>
</gene>
<comment type="subcellular location">
    <subcellularLocation>
        <location evidence="4">Cell outer membrane</location>
    </subcellularLocation>
</comment>